<keyword evidence="4" id="KW-0012">Acyltransferase</keyword>
<evidence type="ECO:0000256" key="3">
    <source>
        <dbReference type="ARBA" id="ARBA00022737"/>
    </source>
</evidence>
<dbReference type="GO" id="GO:0016746">
    <property type="term" value="F:acyltransferase activity"/>
    <property type="evidence" value="ECO:0007669"/>
    <property type="project" value="UniProtKB-KW"/>
</dbReference>
<name>A0AAE2SHK6_9BACT</name>
<keyword evidence="2" id="KW-0808">Transferase</keyword>
<dbReference type="Pfam" id="PF00132">
    <property type="entry name" value="Hexapep"/>
    <property type="match status" value="1"/>
</dbReference>
<keyword evidence="6" id="KW-1185">Reference proteome</keyword>
<dbReference type="InterPro" id="IPR001451">
    <property type="entry name" value="Hexapep"/>
</dbReference>
<comment type="caution">
    <text evidence="5">The sequence shown here is derived from an EMBL/GenBank/DDBJ whole genome shotgun (WGS) entry which is preliminary data.</text>
</comment>
<proteinExistence type="inferred from homology"/>
<comment type="similarity">
    <text evidence="1">Belongs to the transferase hexapeptide repeat family.</text>
</comment>
<dbReference type="PANTHER" id="PTHR42811">
    <property type="entry name" value="SERINE ACETYLTRANSFERASE"/>
    <property type="match status" value="1"/>
</dbReference>
<dbReference type="EMBL" id="JAENIG010000015">
    <property type="protein sequence ID" value="MBK1856506.1"/>
    <property type="molecule type" value="Genomic_DNA"/>
</dbReference>
<dbReference type="Gene3D" id="2.160.10.10">
    <property type="entry name" value="Hexapeptide repeat proteins"/>
    <property type="match status" value="1"/>
</dbReference>
<evidence type="ECO:0000313" key="5">
    <source>
        <dbReference type="EMBL" id="MBK1856506.1"/>
    </source>
</evidence>
<dbReference type="InterPro" id="IPR011004">
    <property type="entry name" value="Trimer_LpxA-like_sf"/>
</dbReference>
<evidence type="ECO:0000256" key="1">
    <source>
        <dbReference type="ARBA" id="ARBA00007274"/>
    </source>
</evidence>
<dbReference type="Proteomes" id="UP000634206">
    <property type="component" value="Unassembled WGS sequence"/>
</dbReference>
<dbReference type="SUPFAM" id="SSF51161">
    <property type="entry name" value="Trimeric LpxA-like enzymes"/>
    <property type="match status" value="1"/>
</dbReference>
<dbReference type="InterPro" id="IPR018357">
    <property type="entry name" value="Hexapep_transf_CS"/>
</dbReference>
<evidence type="ECO:0000256" key="2">
    <source>
        <dbReference type="ARBA" id="ARBA00022679"/>
    </source>
</evidence>
<protein>
    <submittedName>
        <fullName evidence="5">Serine acetyltransferase</fullName>
    </submittedName>
</protein>
<accession>A0AAE2SHK6</accession>
<dbReference type="CDD" id="cd03354">
    <property type="entry name" value="LbH_SAT"/>
    <property type="match status" value="1"/>
</dbReference>
<dbReference type="AlphaFoldDB" id="A0AAE2SHK6"/>
<dbReference type="PROSITE" id="PS00101">
    <property type="entry name" value="HEXAPEP_TRANSFERASES"/>
    <property type="match status" value="1"/>
</dbReference>
<reference evidence="5" key="1">
    <citation type="submission" date="2021-01" db="EMBL/GenBank/DDBJ databases">
        <title>Modified the classification status of verrucomicrobia.</title>
        <authorList>
            <person name="Feng X."/>
        </authorList>
    </citation>
    <scope>NUCLEOTIDE SEQUENCE</scope>
    <source>
        <strain evidence="5">5K15</strain>
    </source>
</reference>
<keyword evidence="3" id="KW-0677">Repeat</keyword>
<organism evidence="5 6">
    <name type="scientific">Oceaniferula flava</name>
    <dbReference type="NCBI Taxonomy" id="2800421"/>
    <lineage>
        <taxon>Bacteria</taxon>
        <taxon>Pseudomonadati</taxon>
        <taxon>Verrucomicrobiota</taxon>
        <taxon>Verrucomicrobiia</taxon>
        <taxon>Verrucomicrobiales</taxon>
        <taxon>Verrucomicrobiaceae</taxon>
        <taxon>Oceaniferula</taxon>
    </lineage>
</organism>
<dbReference type="RefSeq" id="WP_309491126.1">
    <property type="nucleotide sequence ID" value="NZ_JAENIG010000015.1"/>
</dbReference>
<gene>
    <name evidence="5" type="ORF">JIN83_16160</name>
</gene>
<evidence type="ECO:0000256" key="4">
    <source>
        <dbReference type="ARBA" id="ARBA00023315"/>
    </source>
</evidence>
<sequence length="182" mass="19789">MTEYDQQAEQDAFLTWKPELGFRETLRADMQANAGNPKGKVIVFLFRLSSYLRRGPKMLYYLSIPYIIWYRLYVEWSLGVELPPLTRVGAGLTVHHGQGLVVNNRAIIGKNCTLRHGVTIGNKTDTDIYGCPVIGDGVNIGAGAIILGRIKIGDGATIGAASVITKDVAEQATMVGNPGVKL</sequence>
<dbReference type="InterPro" id="IPR045304">
    <property type="entry name" value="LbH_SAT"/>
</dbReference>
<evidence type="ECO:0000313" key="6">
    <source>
        <dbReference type="Proteomes" id="UP000634206"/>
    </source>
</evidence>